<gene>
    <name evidence="1" type="ORF">MML48_6g00012573</name>
</gene>
<dbReference type="Proteomes" id="UP001056778">
    <property type="component" value="Chromosome 6"/>
</dbReference>
<name>A0ACB9T0A6_HOLOL</name>
<keyword evidence="2" id="KW-1185">Reference proteome</keyword>
<protein>
    <submittedName>
        <fullName evidence="1">Bitesize isoform i</fullName>
    </submittedName>
</protein>
<evidence type="ECO:0000313" key="1">
    <source>
        <dbReference type="EMBL" id="KAI4460191.1"/>
    </source>
</evidence>
<dbReference type="EMBL" id="CM043020">
    <property type="protein sequence ID" value="KAI4460191.1"/>
    <property type="molecule type" value="Genomic_DNA"/>
</dbReference>
<comment type="caution">
    <text evidence="1">The sequence shown here is derived from an EMBL/GenBank/DDBJ whole genome shotgun (WGS) entry which is preliminary data.</text>
</comment>
<proteinExistence type="predicted"/>
<evidence type="ECO:0000313" key="2">
    <source>
        <dbReference type="Proteomes" id="UP001056778"/>
    </source>
</evidence>
<organism evidence="1 2">
    <name type="scientific">Holotrichia oblita</name>
    <name type="common">Chafer beetle</name>
    <dbReference type="NCBI Taxonomy" id="644536"/>
    <lineage>
        <taxon>Eukaryota</taxon>
        <taxon>Metazoa</taxon>
        <taxon>Ecdysozoa</taxon>
        <taxon>Arthropoda</taxon>
        <taxon>Hexapoda</taxon>
        <taxon>Insecta</taxon>
        <taxon>Pterygota</taxon>
        <taxon>Neoptera</taxon>
        <taxon>Endopterygota</taxon>
        <taxon>Coleoptera</taxon>
        <taxon>Polyphaga</taxon>
        <taxon>Scarabaeiformia</taxon>
        <taxon>Scarabaeidae</taxon>
        <taxon>Melolonthinae</taxon>
        <taxon>Holotrichia</taxon>
    </lineage>
</organism>
<sequence>MSALHSTNSRLILLFFSREIQAASGEWMNEFVRRPSRRRDNRVYVPAADIIKRTIRRSWTISNPTPRWNAIRGSPEIRPYNSLPRGQDISNYPSLIPHQINKDNKEEIPSPTAKISPISPRKHSPARRSHSEDVYSDIGTQDPNQSSIKIDQSSIKTDQSSIQTDQSQTPPPSSDSETKSAKESPPIRVNPLIKFAAERRQSSLGSEAPKAKKKLQSTKAFSEPSNTAKFEKDVKSIEDIIQERKHHSGTPEKRVSFDDERMCKDSDGESKQGMLVKKFETSTPTEKTNKESVEVPICPIGEVNQNDADGQVVKEEGPAIELCDIEPLSGTVFRKVTVRRRRQDYRKISASENGMIEFVSTGVLLLSRVTIGWRTRTDGGDLIDILLPEGDDYKLVFISSSDSSSKEEDVDDNDSSSASTSSSFPFDDCDWDYFEPGTTTTRSNSRMLNWNSPFGSPGVYRRSALESPIGFRARFDIDDDNTRIDSPASSDGFSYLNRNVNEESAMEDVSLQCAHQSQPDELQKPCQSCGAPTQYVPIPVPVPIPIPMLWTADSLVLYNNNTAESLEHNLKSRLRRSILPLLNQAAFIWPLINDTDANNLFLSALQSEAASRLNRSAATTAELNVSKLPANHTKSTAATAQSSPARDEAQIETNSSENVIMNVDGKEEMTVNTDDCVPYLLSDFKYVSSSSSSSSSESDGEAKPRVKRTYNVTGGDSSTSSDDALPSSEVSDDEENRNQNGDSSEIEEDSDSDSVDTDDTGTVADKKSTKKFSCVYVVNKRRSSGESRSDSDKTDGDNDDEESGIILTHIKHFSDSRELLNGNYSDDSLNRNRKSSDGSDNSEASDGIITRNKCNKTGPNSDDSDSDSSDHRGKISNFKNKRNKSYKNVKITKLKERTSTKAGGRSDGSDSSDQEMMQLLFKEIDSIKIQEDNSSDNTKIIEQRDSSDSDDDFNLGNCTVIAPTITIEENKDVSTTTTKSEDVDSDKKVNDENSDAEMISIDNLEQISHFDVCKIVNSDAISLPDEVPIIKIENGDEIHPEQELNHHNKNRVKDSLKEYMSSPGLSDVSAESLSSSSSSSSDTEQSCPLDLTSGEHQLSDSVERGEWAGGTSESDGAATGVCLQRNAARYTSLVMITQENNTAAVVSVVTSDTTMLVPDGSANTGDEIIVRHTNWQDENGEKDHYFINKDATETTSDVTVITGGDTLSAVVCLEEGLADDDSWVENLSHNEDDFIGSTDDTSSGEEVTLTCSDQEDELRGYHRAAIDFTLHTIVEESCEESEVEQFQKKPRPKSATDLEKYFFYGLGDGTIPSMGSSNREDAFSETSSICSESMDSIGGCDKTPPNETTDPAELASSRLENYFLTGFMGFTASRRDSDGSVGSDSEGKPSPEQRRKRLVRARGTGRSHSSSLDNLLANPDLSGAEQQSENQCSEDSSSDSDTYDESNSFEKSDGQFDTVKRKKNKKKNIGTNSPDESKISDHQQRDSGFIGSSDDLIKDQKDLNNSDNVQNKFERVQKLEEKIISGPPMTNLTRKDSFNNWSSDEETNLMMCKMRQFFKTMVAANNQSNPSSKPSTPIMGMNSPKIFASPKLKNKTKPPQLVYFENELTRLMKTVPGIRDDQVREIVEYLSSEDTWSDSYDSSDYTSSDLEGTSCTKTALQQQISDSCQQIINKFDKSVDDEEGDEGDGGIIDETSQGLNKETAFVYQKLVASFEKMATGDDPEKKIINPHNSPPLIAKVMHHIGKRLVALMHEVSSGESHCSNSPKTKHYHRRLQQKLYSTSSTTTEDDDSTSDSNLPDKLSNLDEVTCYNLLPRSRSHDLLVSENRNLHQSSSGVSDIAEEREVSDCERFSWRGSFESALLATDSRNKLSAIGGEGSASASALAIAAKRRSAGDLLFAHKSLSREQLDRVRSCGSIGGGNSEDKLWVTHSTRPSKRRSSVPDTTCGGSGDSADGEDDDEDCEEDDDDQDEELENRSTLPRSLQSGPATTNSLPRLPTTNATAAQNTTNMHKTQSMYHFLQQNVKSARYRPPGFNRLTTTVPKRAVSAPGLQPTHQRRSRHKQQSSLVNGE</sequence>
<reference evidence="1" key="1">
    <citation type="submission" date="2022-04" db="EMBL/GenBank/DDBJ databases">
        <title>Chromosome-scale genome assembly of Holotrichia oblita Faldermann.</title>
        <authorList>
            <person name="Rongchong L."/>
        </authorList>
    </citation>
    <scope>NUCLEOTIDE SEQUENCE</scope>
    <source>
        <strain evidence="1">81SQS9</strain>
    </source>
</reference>
<accession>A0ACB9T0A6</accession>